<evidence type="ECO:0000313" key="2">
    <source>
        <dbReference type="Proteomes" id="UP000265520"/>
    </source>
</evidence>
<gene>
    <name evidence="1" type="ORF">A2U01_0015960</name>
</gene>
<reference evidence="1 2" key="1">
    <citation type="journal article" date="2018" name="Front. Plant Sci.">
        <title>Red Clover (Trifolium pratense) and Zigzag Clover (T. medium) - A Picture of Genomic Similarities and Differences.</title>
        <authorList>
            <person name="Dluhosova J."/>
            <person name="Istvanek J."/>
            <person name="Nedelnik J."/>
            <person name="Repkova J."/>
        </authorList>
    </citation>
    <scope>NUCLEOTIDE SEQUENCE [LARGE SCALE GENOMIC DNA]</scope>
    <source>
        <strain evidence="2">cv. 10/8</strain>
        <tissue evidence="1">Leaf</tissue>
    </source>
</reference>
<protein>
    <submittedName>
        <fullName evidence="1">Uncharacterized protein</fullName>
    </submittedName>
</protein>
<proteinExistence type="predicted"/>
<dbReference type="Proteomes" id="UP000265520">
    <property type="component" value="Unassembled WGS sequence"/>
</dbReference>
<evidence type="ECO:0000313" key="1">
    <source>
        <dbReference type="EMBL" id="MCH94988.1"/>
    </source>
</evidence>
<feature type="non-terminal residue" evidence="1">
    <location>
        <position position="71"/>
    </location>
</feature>
<accession>A0A392N7K7</accession>
<sequence length="71" mass="8155">MKLKDREVRTMHLWGYQVFGAVNKDLVKKRYNDNINVSYGPHDGVDAAMVQVVTHASEHPLDPLLLLKLRL</sequence>
<comment type="caution">
    <text evidence="1">The sequence shown here is derived from an EMBL/GenBank/DDBJ whole genome shotgun (WGS) entry which is preliminary data.</text>
</comment>
<keyword evidence="2" id="KW-1185">Reference proteome</keyword>
<name>A0A392N7K7_9FABA</name>
<dbReference type="AlphaFoldDB" id="A0A392N7K7"/>
<dbReference type="EMBL" id="LXQA010028654">
    <property type="protein sequence ID" value="MCH94988.1"/>
    <property type="molecule type" value="Genomic_DNA"/>
</dbReference>
<organism evidence="1 2">
    <name type="scientific">Trifolium medium</name>
    <dbReference type="NCBI Taxonomy" id="97028"/>
    <lineage>
        <taxon>Eukaryota</taxon>
        <taxon>Viridiplantae</taxon>
        <taxon>Streptophyta</taxon>
        <taxon>Embryophyta</taxon>
        <taxon>Tracheophyta</taxon>
        <taxon>Spermatophyta</taxon>
        <taxon>Magnoliopsida</taxon>
        <taxon>eudicotyledons</taxon>
        <taxon>Gunneridae</taxon>
        <taxon>Pentapetalae</taxon>
        <taxon>rosids</taxon>
        <taxon>fabids</taxon>
        <taxon>Fabales</taxon>
        <taxon>Fabaceae</taxon>
        <taxon>Papilionoideae</taxon>
        <taxon>50 kb inversion clade</taxon>
        <taxon>NPAAA clade</taxon>
        <taxon>Hologalegina</taxon>
        <taxon>IRL clade</taxon>
        <taxon>Trifolieae</taxon>
        <taxon>Trifolium</taxon>
    </lineage>
</organism>